<evidence type="ECO:0000313" key="2">
    <source>
        <dbReference type="EMBL" id="SVB78640.1"/>
    </source>
</evidence>
<name>A0A382GU53_9ZZZZ</name>
<proteinExistence type="predicted"/>
<evidence type="ECO:0000259" key="1">
    <source>
        <dbReference type="Pfam" id="PF06094"/>
    </source>
</evidence>
<dbReference type="InterPro" id="IPR009288">
    <property type="entry name" value="AIG2-like_dom"/>
</dbReference>
<accession>A0A382GU53</accession>
<dbReference type="AlphaFoldDB" id="A0A382GU53"/>
<dbReference type="InterPro" id="IPR013024">
    <property type="entry name" value="GGCT-like"/>
</dbReference>
<dbReference type="SUPFAM" id="SSF110857">
    <property type="entry name" value="Gamma-glutamyl cyclotransferase-like"/>
    <property type="match status" value="1"/>
</dbReference>
<dbReference type="InterPro" id="IPR036568">
    <property type="entry name" value="GGCT-like_sf"/>
</dbReference>
<organism evidence="2">
    <name type="scientific">marine metagenome</name>
    <dbReference type="NCBI Taxonomy" id="408172"/>
    <lineage>
        <taxon>unclassified sequences</taxon>
        <taxon>metagenomes</taxon>
        <taxon>ecological metagenomes</taxon>
    </lineage>
</organism>
<sequence length="161" mass="18324">MSKSDSPVNLFVYGTLRREERHKVRPESFDIPASRRNAFIETGNILDEAPFIGFATTPGTLFDVGRYPALIKGEGTVYGEVYRVEPEGLRRIDLLEGFEEEDPAQSHYLRIDVKVLLKGGESLKAQAYLYNHETDHLSLIPSGDYCRYLEEQRSKNISLPE</sequence>
<feature type="domain" description="Gamma-glutamylcyclotransferase AIG2-like" evidence="1">
    <location>
        <begin position="10"/>
        <end position="146"/>
    </location>
</feature>
<dbReference type="EMBL" id="UINC01057464">
    <property type="protein sequence ID" value="SVB78640.1"/>
    <property type="molecule type" value="Genomic_DNA"/>
</dbReference>
<dbReference type="Pfam" id="PF06094">
    <property type="entry name" value="GGACT"/>
    <property type="match status" value="1"/>
</dbReference>
<reference evidence="2" key="1">
    <citation type="submission" date="2018-05" db="EMBL/GenBank/DDBJ databases">
        <authorList>
            <person name="Lanie J.A."/>
            <person name="Ng W.-L."/>
            <person name="Kazmierczak K.M."/>
            <person name="Andrzejewski T.M."/>
            <person name="Davidsen T.M."/>
            <person name="Wayne K.J."/>
            <person name="Tettelin H."/>
            <person name="Glass J.I."/>
            <person name="Rusch D."/>
            <person name="Podicherti R."/>
            <person name="Tsui H.-C.T."/>
            <person name="Winkler M.E."/>
        </authorList>
    </citation>
    <scope>NUCLEOTIDE SEQUENCE</scope>
</reference>
<dbReference type="Gene3D" id="3.10.490.10">
    <property type="entry name" value="Gamma-glutamyl cyclotransferase-like"/>
    <property type="match status" value="1"/>
</dbReference>
<gene>
    <name evidence="2" type="ORF">METZ01_LOCUS231494</name>
</gene>
<dbReference type="CDD" id="cd06661">
    <property type="entry name" value="GGCT_like"/>
    <property type="match status" value="1"/>
</dbReference>
<protein>
    <recommendedName>
        <fullName evidence="1">Gamma-glutamylcyclotransferase AIG2-like domain-containing protein</fullName>
    </recommendedName>
</protein>